<name>A0AAD4DR70_9AGAM</name>
<dbReference type="Proteomes" id="UP001195769">
    <property type="component" value="Unassembled WGS sequence"/>
</dbReference>
<dbReference type="RefSeq" id="XP_041218026.1">
    <property type="nucleotide sequence ID" value="XM_041362241.1"/>
</dbReference>
<organism evidence="2 3">
    <name type="scientific">Suillus fuscotomentosus</name>
    <dbReference type="NCBI Taxonomy" id="1912939"/>
    <lineage>
        <taxon>Eukaryota</taxon>
        <taxon>Fungi</taxon>
        <taxon>Dikarya</taxon>
        <taxon>Basidiomycota</taxon>
        <taxon>Agaricomycotina</taxon>
        <taxon>Agaricomycetes</taxon>
        <taxon>Agaricomycetidae</taxon>
        <taxon>Boletales</taxon>
        <taxon>Suillineae</taxon>
        <taxon>Suillaceae</taxon>
        <taxon>Suillus</taxon>
    </lineage>
</organism>
<dbReference type="GeneID" id="64656539"/>
<evidence type="ECO:0000313" key="2">
    <source>
        <dbReference type="EMBL" id="KAG1891550.1"/>
    </source>
</evidence>
<feature type="compositionally biased region" description="Low complexity" evidence="1">
    <location>
        <begin position="1"/>
        <end position="11"/>
    </location>
</feature>
<sequence>MDTPSSNSLSRPRLRLNRYTPNPRVQDGSDMDFTPVAVPSSARSQFNVVDDEDDNQPTPRMPLRNIASFSNSYGPNSEFGPSTSSVTPSETPAARLRALLARSSDSPNGKSPPTRPAAQLSEDGTGSVSSRFTPATPSITRDSLKDLFSRARREPGDTPQKSRPRRNSFDTSEMDITPVVDREREQHKGKRKSLSDDEGDKPKSSKGSESSFRSPHAATFDTLRARLMSSHSRLLDQNLPTAVYDVTSQPSETGSLFADEPRLEGHANINSTTTLLRPLDSTPSSPSRIASSYQRTFQLPSQIASHSSKVKHLQCLYPPDHSIRSPGSRFGYAACYGRSRYIRRFTSTDTWAKYQSPVNHPVAAPFLHFITRKFATSGSVSACQSRIARAKGELITF</sequence>
<evidence type="ECO:0000256" key="1">
    <source>
        <dbReference type="SAM" id="MobiDB-lite"/>
    </source>
</evidence>
<protein>
    <submittedName>
        <fullName evidence="2">Uncharacterized protein</fullName>
    </submittedName>
</protein>
<dbReference type="AlphaFoldDB" id="A0AAD4DR70"/>
<comment type="caution">
    <text evidence="2">The sequence shown here is derived from an EMBL/GenBank/DDBJ whole genome shotgun (WGS) entry which is preliminary data.</text>
</comment>
<feature type="compositionally biased region" description="Basic and acidic residues" evidence="1">
    <location>
        <begin position="142"/>
        <end position="156"/>
    </location>
</feature>
<reference evidence="2" key="1">
    <citation type="journal article" date="2020" name="New Phytol.">
        <title>Comparative genomics reveals dynamic genome evolution in host specialist ectomycorrhizal fungi.</title>
        <authorList>
            <person name="Lofgren L.A."/>
            <person name="Nguyen N.H."/>
            <person name="Vilgalys R."/>
            <person name="Ruytinx J."/>
            <person name="Liao H.L."/>
            <person name="Branco S."/>
            <person name="Kuo A."/>
            <person name="LaButti K."/>
            <person name="Lipzen A."/>
            <person name="Andreopoulos W."/>
            <person name="Pangilinan J."/>
            <person name="Riley R."/>
            <person name="Hundley H."/>
            <person name="Na H."/>
            <person name="Barry K."/>
            <person name="Grigoriev I.V."/>
            <person name="Stajich J.E."/>
            <person name="Kennedy P.G."/>
        </authorList>
    </citation>
    <scope>NUCLEOTIDE SEQUENCE</scope>
    <source>
        <strain evidence="2">FC203</strain>
    </source>
</reference>
<proteinExistence type="predicted"/>
<feature type="compositionally biased region" description="Low complexity" evidence="1">
    <location>
        <begin position="81"/>
        <end position="102"/>
    </location>
</feature>
<dbReference type="EMBL" id="JABBWK010000130">
    <property type="protein sequence ID" value="KAG1891550.1"/>
    <property type="molecule type" value="Genomic_DNA"/>
</dbReference>
<evidence type="ECO:0000313" key="3">
    <source>
        <dbReference type="Proteomes" id="UP001195769"/>
    </source>
</evidence>
<gene>
    <name evidence="2" type="ORF">F5891DRAFT_104531</name>
</gene>
<feature type="region of interest" description="Disordered" evidence="1">
    <location>
        <begin position="1"/>
        <end position="216"/>
    </location>
</feature>
<accession>A0AAD4DR70</accession>
<keyword evidence="3" id="KW-1185">Reference proteome</keyword>
<feature type="compositionally biased region" description="Polar residues" evidence="1">
    <location>
        <begin position="122"/>
        <end position="141"/>
    </location>
</feature>